<feature type="transmembrane region" description="Helical" evidence="2">
    <location>
        <begin position="44"/>
        <end position="64"/>
    </location>
</feature>
<keyword evidence="2" id="KW-0472">Membrane</keyword>
<dbReference type="InterPro" id="IPR038770">
    <property type="entry name" value="Na+/solute_symporter_sf"/>
</dbReference>
<feature type="transmembrane region" description="Helical" evidence="2">
    <location>
        <begin position="108"/>
        <end position="132"/>
    </location>
</feature>
<feature type="transmembrane region" description="Helical" evidence="2">
    <location>
        <begin position="351"/>
        <end position="371"/>
    </location>
</feature>
<reference evidence="3" key="1">
    <citation type="journal article" date="2021" name="Open Biol.">
        <title>Shared evolutionary footprints suggest mitochondrial oxidative damage underlies multiple complex I losses in fungi.</title>
        <authorList>
            <person name="Schikora-Tamarit M.A."/>
            <person name="Marcet-Houben M."/>
            <person name="Nosek J."/>
            <person name="Gabaldon T."/>
        </authorList>
    </citation>
    <scope>NUCLEOTIDE SEQUENCE</scope>
    <source>
        <strain evidence="3">CBS2887</strain>
    </source>
</reference>
<feature type="compositionally biased region" description="Polar residues" evidence="1">
    <location>
        <begin position="1"/>
        <end position="24"/>
    </location>
</feature>
<comment type="caution">
    <text evidence="3">The sequence shown here is derived from an EMBL/GenBank/DDBJ whole genome shotgun (WGS) entry which is preliminary data.</text>
</comment>
<evidence type="ECO:0000256" key="2">
    <source>
        <dbReference type="SAM" id="Phobius"/>
    </source>
</evidence>
<dbReference type="Gene3D" id="1.20.1530.20">
    <property type="match status" value="1"/>
</dbReference>
<feature type="region of interest" description="Disordered" evidence="1">
    <location>
        <begin position="1"/>
        <end position="25"/>
    </location>
</feature>
<dbReference type="InterPro" id="IPR016833">
    <property type="entry name" value="Put_Na-Bile_cotransptr"/>
</dbReference>
<feature type="transmembrane region" description="Helical" evidence="2">
    <location>
        <begin position="76"/>
        <end position="96"/>
    </location>
</feature>
<evidence type="ECO:0000256" key="1">
    <source>
        <dbReference type="SAM" id="MobiDB-lite"/>
    </source>
</evidence>
<proteinExistence type="predicted"/>
<accession>A0A9P8TJP9</accession>
<keyword evidence="2" id="KW-0812">Transmembrane</keyword>
<reference evidence="3" key="2">
    <citation type="submission" date="2021-01" db="EMBL/GenBank/DDBJ databases">
        <authorList>
            <person name="Schikora-Tamarit M.A."/>
        </authorList>
    </citation>
    <scope>NUCLEOTIDE SEQUENCE</scope>
    <source>
        <strain evidence="3">CBS2887</strain>
    </source>
</reference>
<dbReference type="GO" id="GO:0005886">
    <property type="term" value="C:plasma membrane"/>
    <property type="evidence" value="ECO:0007669"/>
    <property type="project" value="TreeGrafter"/>
</dbReference>
<dbReference type="PANTHER" id="PTHR18640:SF5">
    <property type="entry name" value="SODIUM_BILE ACID COTRANSPORTER 7"/>
    <property type="match status" value="1"/>
</dbReference>
<dbReference type="Proteomes" id="UP000774326">
    <property type="component" value="Unassembled WGS sequence"/>
</dbReference>
<feature type="compositionally biased region" description="Basic and acidic residues" evidence="1">
    <location>
        <begin position="446"/>
        <end position="455"/>
    </location>
</feature>
<dbReference type="OrthoDB" id="188035at2759"/>
<feature type="region of interest" description="Disordered" evidence="1">
    <location>
        <begin position="418"/>
        <end position="455"/>
    </location>
</feature>
<sequence length="455" mass="51019">MSTQTQPTAAEVNPPQQSPIQTTSNEEEKQTSYFLKKLKWFKDFCIKQWFFIVLAIFIVIARFAPNFARHGGLIRGQYSIGYGAVAVIFLQSGLSMKTKDLMKNMGHWRVHLTVLTISFLVTSSIMFGLVSAIKSAHDGHIDDWVLVGLLVTATCPTTVSSNVVMTTQANGNALLCLCEVFIGNMLGAFISPALVQLYTSNEAWKFGNPASGSSVQDLYKDVMKQLGLSVFVPIFVGQVIQNIKPKETKWFLTTFKMNKVGSFCLILIMFSSFSTAFYQHAFTSVPKASLIFVVFFNIGIYLFWTAICFCCARPFFIPLLFPTEPDEKSSKLYTISYRIFKPFYYNRKDTITIMFCGAAKTAALGVSLISSQYGDNFAYLGRLLVSLVLYQSLQVITAQVLVPFFKKWESYDHIEDANDEESQLKSAGQSTNEDIERESFPNAEEALEKKEKATA</sequence>
<feature type="transmembrane region" description="Helical" evidence="2">
    <location>
        <begin position="172"/>
        <end position="195"/>
    </location>
</feature>
<name>A0A9P8TJP9_WICPI</name>
<organism evidence="3 4">
    <name type="scientific">Wickerhamomyces pijperi</name>
    <name type="common">Yeast</name>
    <name type="synonym">Pichia pijperi</name>
    <dbReference type="NCBI Taxonomy" id="599730"/>
    <lineage>
        <taxon>Eukaryota</taxon>
        <taxon>Fungi</taxon>
        <taxon>Dikarya</taxon>
        <taxon>Ascomycota</taxon>
        <taxon>Saccharomycotina</taxon>
        <taxon>Saccharomycetes</taxon>
        <taxon>Phaffomycetales</taxon>
        <taxon>Wickerhamomycetaceae</taxon>
        <taxon>Wickerhamomyces</taxon>
    </lineage>
</organism>
<evidence type="ECO:0000313" key="3">
    <source>
        <dbReference type="EMBL" id="KAH3681376.1"/>
    </source>
</evidence>
<feature type="transmembrane region" description="Helical" evidence="2">
    <location>
        <begin position="222"/>
        <end position="240"/>
    </location>
</feature>
<keyword evidence="2" id="KW-1133">Transmembrane helix</keyword>
<dbReference type="AlphaFoldDB" id="A0A9P8TJP9"/>
<feature type="transmembrane region" description="Helical" evidence="2">
    <location>
        <begin position="260"/>
        <end position="278"/>
    </location>
</feature>
<feature type="transmembrane region" description="Helical" evidence="2">
    <location>
        <begin position="290"/>
        <end position="312"/>
    </location>
</feature>
<dbReference type="EMBL" id="JAEUBG010004437">
    <property type="protein sequence ID" value="KAH3681376.1"/>
    <property type="molecule type" value="Genomic_DNA"/>
</dbReference>
<dbReference type="Pfam" id="PF13593">
    <property type="entry name" value="SBF_like"/>
    <property type="match status" value="1"/>
</dbReference>
<keyword evidence="4" id="KW-1185">Reference proteome</keyword>
<gene>
    <name evidence="3" type="ORF">WICPIJ_007645</name>
</gene>
<evidence type="ECO:0000313" key="4">
    <source>
        <dbReference type="Proteomes" id="UP000774326"/>
    </source>
</evidence>
<dbReference type="PANTHER" id="PTHR18640">
    <property type="entry name" value="SOLUTE CARRIER FAMILY 10 MEMBER 7"/>
    <property type="match status" value="1"/>
</dbReference>
<feature type="transmembrane region" description="Helical" evidence="2">
    <location>
        <begin position="383"/>
        <end position="405"/>
    </location>
</feature>
<protein>
    <submittedName>
        <fullName evidence="3">Uncharacterized protein</fullName>
    </submittedName>
</protein>
<feature type="transmembrane region" description="Helical" evidence="2">
    <location>
        <begin position="144"/>
        <end position="165"/>
    </location>
</feature>